<evidence type="ECO:0000259" key="10">
    <source>
        <dbReference type="Pfam" id="PF03648"/>
    </source>
</evidence>
<dbReference type="Pfam" id="PF07477">
    <property type="entry name" value="Glyco_hydro_67C"/>
    <property type="match status" value="1"/>
</dbReference>
<evidence type="ECO:0000256" key="4">
    <source>
        <dbReference type="ARBA" id="ARBA00023277"/>
    </source>
</evidence>
<evidence type="ECO:0000259" key="11">
    <source>
        <dbReference type="Pfam" id="PF07477"/>
    </source>
</evidence>
<dbReference type="Gene3D" id="3.20.20.80">
    <property type="entry name" value="Glycosidases"/>
    <property type="match status" value="1"/>
</dbReference>
<evidence type="ECO:0000256" key="5">
    <source>
        <dbReference type="ARBA" id="ARBA00023295"/>
    </source>
</evidence>
<dbReference type="Proteomes" id="UP000007013">
    <property type="component" value="Chromosome"/>
</dbReference>
<keyword evidence="2 7" id="KW-0858">Xylan degradation</keyword>
<dbReference type="EC" id="3.2.1.131" evidence="9"/>
<dbReference type="GO" id="GO:0045493">
    <property type="term" value="P:xylan catabolic process"/>
    <property type="evidence" value="ECO:0007669"/>
    <property type="project" value="UniProtKB-KW"/>
</dbReference>
<feature type="domain" description="Glycosyl hydrolase family 67 C-terminal" evidence="11">
    <location>
        <begin position="480"/>
        <end position="705"/>
    </location>
</feature>
<dbReference type="SUPFAM" id="SSF51445">
    <property type="entry name" value="(Trans)glycosidases"/>
    <property type="match status" value="1"/>
</dbReference>
<dbReference type="RefSeq" id="WP_012377114.1">
    <property type="nucleotide sequence ID" value="NC_010571.1"/>
</dbReference>
<dbReference type="eggNOG" id="COG3661">
    <property type="taxonomic scope" value="Bacteria"/>
</dbReference>
<evidence type="ECO:0000256" key="9">
    <source>
        <dbReference type="RuleBase" id="RU361198"/>
    </source>
</evidence>
<dbReference type="Gene3D" id="3.30.379.10">
    <property type="entry name" value="Chitobiase/beta-hexosaminidase domain 2-like"/>
    <property type="match status" value="1"/>
</dbReference>
<evidence type="ECO:0000259" key="12">
    <source>
        <dbReference type="Pfam" id="PF07488"/>
    </source>
</evidence>
<dbReference type="InterPro" id="IPR017853">
    <property type="entry name" value="GH"/>
</dbReference>
<evidence type="ECO:0000313" key="13">
    <source>
        <dbReference type="EMBL" id="ACB77588.1"/>
    </source>
</evidence>
<dbReference type="GO" id="GO:0046559">
    <property type="term" value="F:alpha-glucuronidase activity"/>
    <property type="evidence" value="ECO:0007669"/>
    <property type="project" value="InterPro"/>
</dbReference>
<dbReference type="PANTHER" id="PTHR39207">
    <property type="entry name" value="ALPHA-GLUCURONIDASE A"/>
    <property type="match status" value="1"/>
</dbReference>
<evidence type="ECO:0000256" key="3">
    <source>
        <dbReference type="ARBA" id="ARBA00022801"/>
    </source>
</evidence>
<keyword evidence="4 9" id="KW-0119">Carbohydrate metabolism</keyword>
<dbReference type="PANTHER" id="PTHR39207:SF1">
    <property type="entry name" value="ALPHA-GLUCURONIDASE A"/>
    <property type="match status" value="1"/>
</dbReference>
<dbReference type="Pfam" id="PF07488">
    <property type="entry name" value="Glyco_hydro_67M"/>
    <property type="match status" value="1"/>
</dbReference>
<dbReference type="OrthoDB" id="339499at2"/>
<evidence type="ECO:0000313" key="14">
    <source>
        <dbReference type="Proteomes" id="UP000007013"/>
    </source>
</evidence>
<evidence type="ECO:0000256" key="1">
    <source>
        <dbReference type="ARBA" id="ARBA00008833"/>
    </source>
</evidence>
<evidence type="ECO:0000256" key="8">
    <source>
        <dbReference type="PIRSR" id="PIRSR029900-1"/>
    </source>
</evidence>
<feature type="domain" description="Glycosyl hydrolase family 67 catalytic" evidence="12">
    <location>
        <begin position="160"/>
        <end position="479"/>
    </location>
</feature>
<feature type="active site" description="Proton acceptor" evidence="8">
    <location>
        <position position="391"/>
    </location>
</feature>
<feature type="active site" description="Proton acceptor" evidence="8">
    <location>
        <position position="419"/>
    </location>
</feature>
<dbReference type="Gene3D" id="3.90.1330.10">
    <property type="entry name" value="Alpha-glucuronidase, C-terminal domain"/>
    <property type="match status" value="1"/>
</dbReference>
<comment type="subunit">
    <text evidence="9">Homodimer.</text>
</comment>
<accession>B1ZP99</accession>
<dbReference type="AlphaFoldDB" id="B1ZP99"/>
<comment type="similarity">
    <text evidence="1 7 9">Belongs to the glycosyl hydrolase 67 family.</text>
</comment>
<dbReference type="CAZy" id="GH67">
    <property type="family name" value="Glycoside Hydrolase Family 67"/>
</dbReference>
<protein>
    <recommendedName>
        <fullName evidence="9">Xylan alpha-1,2-glucuronidase</fullName>
        <ecNumber evidence="9">3.2.1.131</ecNumber>
    </recommendedName>
</protein>
<dbReference type="InterPro" id="IPR005154">
    <property type="entry name" value="Glyco_hydro_67_aGlcAse_N"/>
</dbReference>
<dbReference type="PIRSF" id="PIRSF029900">
    <property type="entry name" value="Alpha-glucuronds"/>
    <property type="match status" value="1"/>
</dbReference>
<dbReference type="InterPro" id="IPR037054">
    <property type="entry name" value="A-glucoronidase_C_sf"/>
</dbReference>
<dbReference type="InterPro" id="IPR029018">
    <property type="entry name" value="Hex-like_dom2"/>
</dbReference>
<name>B1ZP99_OPITP</name>
<evidence type="ECO:0000256" key="6">
    <source>
        <dbReference type="ARBA" id="ARBA00023326"/>
    </source>
</evidence>
<dbReference type="SUPFAM" id="SSF55545">
    <property type="entry name" value="beta-N-acetylhexosaminidase-like domain"/>
    <property type="match status" value="1"/>
</dbReference>
<feature type="active site" description="Proton donor" evidence="8">
    <location>
        <position position="317"/>
    </location>
</feature>
<dbReference type="GO" id="GO:0005576">
    <property type="term" value="C:extracellular region"/>
    <property type="evidence" value="ECO:0007669"/>
    <property type="project" value="InterPro"/>
</dbReference>
<dbReference type="KEGG" id="ote:Oter_4316"/>
<dbReference type="InterPro" id="IPR011100">
    <property type="entry name" value="Glyco_hydro_67_cat"/>
</dbReference>
<dbReference type="STRING" id="452637.Oter_4316"/>
<reference evidence="13 14" key="1">
    <citation type="journal article" date="2011" name="J. Bacteriol.">
        <title>Genome sequence of the verrucomicrobium Opitutus terrae PB90-1, an abundant inhabitant of rice paddy soil ecosystems.</title>
        <authorList>
            <person name="van Passel M.W."/>
            <person name="Kant R."/>
            <person name="Palva A."/>
            <person name="Copeland A."/>
            <person name="Lucas S."/>
            <person name="Lapidus A."/>
            <person name="Glavina del Rio T."/>
            <person name="Pitluck S."/>
            <person name="Goltsman E."/>
            <person name="Clum A."/>
            <person name="Sun H."/>
            <person name="Schmutz J."/>
            <person name="Larimer F.W."/>
            <person name="Land M.L."/>
            <person name="Hauser L."/>
            <person name="Kyrpides N."/>
            <person name="Mikhailova N."/>
            <person name="Richardson P.P."/>
            <person name="Janssen P.H."/>
            <person name="de Vos W.M."/>
            <person name="Smidt H."/>
        </authorList>
    </citation>
    <scope>NUCLEOTIDE SEQUENCE [LARGE SCALE GENOMIC DNA]</scope>
    <source>
        <strain evidence="14">DSM 11246 / JCM 15787 / PB90-1</strain>
    </source>
</reference>
<dbReference type="InterPro" id="IPR011395">
    <property type="entry name" value="Glyco_hydro_67_aGlcAse"/>
</dbReference>
<gene>
    <name evidence="13" type="ordered locus">Oter_4316</name>
</gene>
<proteinExistence type="inferred from homology"/>
<dbReference type="GO" id="GO:0033939">
    <property type="term" value="F:xylan alpha-1,2-glucuronosidase activity"/>
    <property type="evidence" value="ECO:0007669"/>
    <property type="project" value="UniProtKB-EC"/>
</dbReference>
<feature type="domain" description="Alpha glucuronidase N-terminal" evidence="10">
    <location>
        <begin position="29"/>
        <end position="156"/>
    </location>
</feature>
<keyword evidence="6 9" id="KW-0624">Polysaccharide degradation</keyword>
<keyword evidence="14" id="KW-1185">Reference proteome</keyword>
<evidence type="ECO:0000256" key="7">
    <source>
        <dbReference type="PIRNR" id="PIRNR029900"/>
    </source>
</evidence>
<comment type="catalytic activity">
    <reaction evidence="9">
        <text>Hydrolysis of (1-&gt;2)-alpha-D-(4-O-methyl)glucuronosyl links in the main chain of hardwood xylans.</text>
        <dbReference type="EC" id="3.2.1.131"/>
    </reaction>
</comment>
<keyword evidence="5 7" id="KW-0326">Glycosidase</keyword>
<dbReference type="Pfam" id="PF03648">
    <property type="entry name" value="Glyco_hydro_67N"/>
    <property type="match status" value="1"/>
</dbReference>
<organism evidence="13 14">
    <name type="scientific">Opitutus terrae (strain DSM 11246 / JCM 15787 / PB90-1)</name>
    <dbReference type="NCBI Taxonomy" id="452637"/>
    <lineage>
        <taxon>Bacteria</taxon>
        <taxon>Pseudomonadati</taxon>
        <taxon>Verrucomicrobiota</taxon>
        <taxon>Opitutia</taxon>
        <taxon>Opitutales</taxon>
        <taxon>Opitutaceae</taxon>
        <taxon>Opitutus</taxon>
    </lineage>
</organism>
<keyword evidence="3 7" id="KW-0378">Hydrolase</keyword>
<evidence type="ECO:0000256" key="2">
    <source>
        <dbReference type="ARBA" id="ARBA00022651"/>
    </source>
</evidence>
<dbReference type="InterPro" id="IPR011099">
    <property type="entry name" value="Glyco_hydro_67_C"/>
</dbReference>
<dbReference type="EMBL" id="CP001032">
    <property type="protein sequence ID" value="ACB77588.1"/>
    <property type="molecule type" value="Genomic_DNA"/>
</dbReference>
<sequence length="730" mass="80647">MRLPFVSIAAMAVALAAGSLLRADDGYRLWLRYDRVADESLRATYAAAFTEIALPAPTRPGFSLGSIEAARDELTTGLKGLLGVDLSTVSQPTRDGALLLGTAVRSPELAGLVSEADLRAASEEGYVIRPVIFAGKRCVLVLGNRDVGVLYGAFALLRHVQLHEPIAGLNLVSAPRIQRRLLNHWDNLNGFVERGYAGQSLWRWFELPDIVSPRYRDYARACASIGVNGTVLTNVNANALVLTPAYLQKVAALANVFRPYGIRVYLTARFSAPVEIGGLKTADPLDPAVKQWWTDKVAEIYRIIPGFGGFLVKANSEGQPGPQAYGRNHADGANMLADALVPYGGIVMWRAFVYDNNVPADRHTQGFSEFQPLDGQFRSNAIVQVKNGAIDFMPREPFHPLFGAMPQTPLALELQITQEYLGQSMQLAFLGPLFEEVLDADTFRPNAGSTIAKIVDGSVDLHGISVIAGVANIGDDRNWTGHPLAQANWYAYGRLAWDHQLTSAQIANEWTRLTFGNDSAVVQPITSMLLESHEAVVNYSMPLGLHHIMAEGHHYGPGPWVDQAGRADWTSVYYHRADANGVGFDRTKSGSNALAQYAPEIQNLWGNPATTPDNLLLWFHHLPWDYRMKSGRPLWDEIALHYQSGVDTVRTWQKAWATLNGKMDDERFTHVKQLLARQEHDARVWRDACLLYFQQFSKKPLPAGVEPPEHPLDFYKAQQIHFAPGHPGAH</sequence>
<dbReference type="HOGENOM" id="CLU_007125_1_0_0"/>